<dbReference type="EMBL" id="JAXBLV010000197">
    <property type="protein sequence ID" value="MDY3561614.1"/>
    <property type="molecule type" value="Genomic_DNA"/>
</dbReference>
<name>A0ABU5F6V8_9BACT</name>
<comment type="caution">
    <text evidence="2">The sequence shown here is derived from an EMBL/GenBank/DDBJ whole genome shotgun (WGS) entry which is preliminary data.</text>
</comment>
<evidence type="ECO:0000313" key="3">
    <source>
        <dbReference type="Proteomes" id="UP001272242"/>
    </source>
</evidence>
<organism evidence="2 3">
    <name type="scientific">Gemmata algarum</name>
    <dbReference type="NCBI Taxonomy" id="2975278"/>
    <lineage>
        <taxon>Bacteria</taxon>
        <taxon>Pseudomonadati</taxon>
        <taxon>Planctomycetota</taxon>
        <taxon>Planctomycetia</taxon>
        <taxon>Gemmatales</taxon>
        <taxon>Gemmataceae</taxon>
        <taxon>Gemmata</taxon>
    </lineage>
</organism>
<accession>A0ABU5F6V8</accession>
<evidence type="ECO:0000256" key="1">
    <source>
        <dbReference type="SAM" id="MobiDB-lite"/>
    </source>
</evidence>
<feature type="compositionally biased region" description="Basic and acidic residues" evidence="1">
    <location>
        <begin position="211"/>
        <end position="220"/>
    </location>
</feature>
<evidence type="ECO:0000313" key="2">
    <source>
        <dbReference type="EMBL" id="MDY3561614.1"/>
    </source>
</evidence>
<proteinExistence type="predicted"/>
<dbReference type="Proteomes" id="UP001272242">
    <property type="component" value="Unassembled WGS sequence"/>
</dbReference>
<dbReference type="InterPro" id="IPR014338">
    <property type="entry name" value="CHP02996_rpt-companion-dom"/>
</dbReference>
<keyword evidence="3" id="KW-1185">Reference proteome</keyword>
<reference evidence="3" key="1">
    <citation type="journal article" date="2023" name="Mar. Drugs">
        <title>Gemmata algarum, a Novel Planctomycete Isolated from an Algal Mat, Displays Antimicrobial Activity.</title>
        <authorList>
            <person name="Kumar G."/>
            <person name="Kallscheuer N."/>
            <person name="Kashif M."/>
            <person name="Ahamad S."/>
            <person name="Jagadeeshwari U."/>
            <person name="Pannikurungottu S."/>
            <person name="Haufschild T."/>
            <person name="Kabuu M."/>
            <person name="Sasikala C."/>
            <person name="Jogler C."/>
            <person name="Ramana C."/>
        </authorList>
    </citation>
    <scope>NUCLEOTIDE SEQUENCE [LARGE SCALE GENOMIC DNA]</scope>
    <source>
        <strain evidence="3">JC673</strain>
    </source>
</reference>
<dbReference type="RefSeq" id="WP_261189174.1">
    <property type="nucleotide sequence ID" value="NZ_JAXBLV010000197.1"/>
</dbReference>
<protein>
    <submittedName>
        <fullName evidence="2">TIGR02996 domain-containing protein</fullName>
    </submittedName>
</protein>
<feature type="region of interest" description="Disordered" evidence="1">
    <location>
        <begin position="173"/>
        <end position="220"/>
    </location>
</feature>
<gene>
    <name evidence="2" type="ORF">R5W23_002893</name>
</gene>
<dbReference type="NCBIfam" id="TIGR02996">
    <property type="entry name" value="rpt_mate_G_obs"/>
    <property type="match status" value="1"/>
</dbReference>
<sequence length="220" mass="24853">MDEEAGFLAAIGLAPAEDTTRLAYADWLDERSDPDCRAKAEFIRLETRLTTEPVDDYPALTAHLRQLAAGLNSDWLAVVSRPPVENCRGRLDHECPGAWSRLVPSELNARTCGSCLKTVHYVRSLADAQPHVRDRNPVVVSLGVVREPGDIPPSRLLWNARWERPALLERKRLSRTGNVPRPDPPNAGADETREPPRAAPPRRQARRPRRIERENWEELE</sequence>